<dbReference type="Gene3D" id="3.40.50.150">
    <property type="entry name" value="Vaccinia Virus protein VP39"/>
    <property type="match status" value="1"/>
</dbReference>
<dbReference type="InterPro" id="IPR001525">
    <property type="entry name" value="C5_MeTfrase"/>
</dbReference>
<keyword evidence="4" id="KW-0680">Restriction system</keyword>
<dbReference type="PANTHER" id="PTHR46098:SF1">
    <property type="entry name" value="TRNA (CYTOSINE(38)-C(5))-METHYLTRANSFERASE"/>
    <property type="match status" value="1"/>
</dbReference>
<dbReference type="NCBIfam" id="TIGR00675">
    <property type="entry name" value="dcm"/>
    <property type="match status" value="1"/>
</dbReference>
<dbReference type="GO" id="GO:0009307">
    <property type="term" value="P:DNA restriction-modification system"/>
    <property type="evidence" value="ECO:0007669"/>
    <property type="project" value="UniProtKB-KW"/>
</dbReference>
<gene>
    <name evidence="8" type="primary">dcm</name>
    <name evidence="8" type="ORF">FEZ33_10950</name>
</gene>
<dbReference type="InterPro" id="IPR050750">
    <property type="entry name" value="C5-MTase"/>
</dbReference>
<keyword evidence="2 5" id="KW-0808">Transferase</keyword>
<evidence type="ECO:0000313" key="9">
    <source>
        <dbReference type="Proteomes" id="UP000306420"/>
    </source>
</evidence>
<accession>A0A5R9DRP1</accession>
<dbReference type="OrthoDB" id="9813719at2"/>
<evidence type="ECO:0000256" key="3">
    <source>
        <dbReference type="ARBA" id="ARBA00022691"/>
    </source>
</evidence>
<proteinExistence type="inferred from homology"/>
<organism evidence="8 9">
    <name type="scientific">Ruoffia tabacinasalis</name>
    <dbReference type="NCBI Taxonomy" id="87458"/>
    <lineage>
        <taxon>Bacteria</taxon>
        <taxon>Bacillati</taxon>
        <taxon>Bacillota</taxon>
        <taxon>Bacilli</taxon>
        <taxon>Lactobacillales</taxon>
        <taxon>Aerococcaceae</taxon>
        <taxon>Ruoffia</taxon>
    </lineage>
</organism>
<evidence type="ECO:0000256" key="2">
    <source>
        <dbReference type="ARBA" id="ARBA00022679"/>
    </source>
</evidence>
<sequence>MILNSFLISVIEFRKDLIIVLNIVETFSGVGAQSEALKRAKIPFKVSATVEWELSAIYAYDILHNGPQDLSLYRHHNKESLLKELAQYNLSSNGKEPMTEKALSALTVGQLKAIYHSLINNNNLVDITSVSADDLDDDIDILTYSFPCQDLSVSARWWNNSSGLDRDSGNRSSLLWEIERLLIEFKEQNKPFPKFLLMENVTAIRSKAHIENFRVWTNFLEDLGYVNQIYDLSATNFGVPQSRKRTYMISVFVGDDLEIEQEVMDYFLSNNLEHIQLSAENINPISDYLRLDYSVKHYLEEAIHATPNFTASREKIFNNNLKLATDSQADNSLIARTITTKQDRNPNSGIIAYDKNPLVEGTRYRNLTPREAFLLMGFTEENFDNLTIKNPSEDVKKAFLTQAKLLKLAGNSIVVNVLCGIFKQMDYINTHILPQDDKESQSLSDFGLEINIL</sequence>
<name>A0A5R9DRP1_9LACT</name>
<feature type="active site" evidence="5">
    <location>
        <position position="148"/>
    </location>
</feature>
<keyword evidence="1 5" id="KW-0489">Methyltransferase</keyword>
<dbReference type="PROSITE" id="PS51679">
    <property type="entry name" value="SAM_MT_C5"/>
    <property type="match status" value="1"/>
</dbReference>
<comment type="similarity">
    <text evidence="5 6">Belongs to the class I-like SAM-binding methyltransferase superfamily. C5-methyltransferase family.</text>
</comment>
<dbReference type="EMBL" id="VBSP01000058">
    <property type="protein sequence ID" value="TLQ39159.1"/>
    <property type="molecule type" value="Genomic_DNA"/>
</dbReference>
<dbReference type="AlphaFoldDB" id="A0A5R9DRP1"/>
<dbReference type="PROSITE" id="PS00094">
    <property type="entry name" value="C5_MTASE_1"/>
    <property type="match status" value="1"/>
</dbReference>
<dbReference type="EC" id="2.1.1.37" evidence="7"/>
<evidence type="ECO:0000256" key="4">
    <source>
        <dbReference type="ARBA" id="ARBA00022747"/>
    </source>
</evidence>
<dbReference type="Pfam" id="PF00145">
    <property type="entry name" value="DNA_methylase"/>
    <property type="match status" value="1"/>
</dbReference>
<dbReference type="PRINTS" id="PR00105">
    <property type="entry name" value="C5METTRFRASE"/>
</dbReference>
<evidence type="ECO:0000313" key="8">
    <source>
        <dbReference type="EMBL" id="TLQ39159.1"/>
    </source>
</evidence>
<dbReference type="Proteomes" id="UP000306420">
    <property type="component" value="Unassembled WGS sequence"/>
</dbReference>
<keyword evidence="3 5" id="KW-0949">S-adenosyl-L-methionine</keyword>
<evidence type="ECO:0000256" key="6">
    <source>
        <dbReference type="RuleBase" id="RU000416"/>
    </source>
</evidence>
<dbReference type="GO" id="GO:0032259">
    <property type="term" value="P:methylation"/>
    <property type="evidence" value="ECO:0007669"/>
    <property type="project" value="UniProtKB-KW"/>
</dbReference>
<dbReference type="InterPro" id="IPR018117">
    <property type="entry name" value="C5_DNA_meth_AS"/>
</dbReference>
<dbReference type="InterPro" id="IPR029063">
    <property type="entry name" value="SAM-dependent_MTases_sf"/>
</dbReference>
<protein>
    <recommendedName>
        <fullName evidence="7">Cytosine-specific methyltransferase</fullName>
        <ecNumber evidence="7">2.1.1.37</ecNumber>
    </recommendedName>
</protein>
<dbReference type="GO" id="GO:0003886">
    <property type="term" value="F:DNA (cytosine-5-)-methyltransferase activity"/>
    <property type="evidence" value="ECO:0007669"/>
    <property type="project" value="UniProtKB-EC"/>
</dbReference>
<comment type="catalytic activity">
    <reaction evidence="7">
        <text>a 2'-deoxycytidine in DNA + S-adenosyl-L-methionine = a 5-methyl-2'-deoxycytidine in DNA + S-adenosyl-L-homocysteine + H(+)</text>
        <dbReference type="Rhea" id="RHEA:13681"/>
        <dbReference type="Rhea" id="RHEA-COMP:11369"/>
        <dbReference type="Rhea" id="RHEA-COMP:11370"/>
        <dbReference type="ChEBI" id="CHEBI:15378"/>
        <dbReference type="ChEBI" id="CHEBI:57856"/>
        <dbReference type="ChEBI" id="CHEBI:59789"/>
        <dbReference type="ChEBI" id="CHEBI:85452"/>
        <dbReference type="ChEBI" id="CHEBI:85454"/>
        <dbReference type="EC" id="2.1.1.37"/>
    </reaction>
</comment>
<evidence type="ECO:0000256" key="5">
    <source>
        <dbReference type="PROSITE-ProRule" id="PRU01016"/>
    </source>
</evidence>
<dbReference type="SUPFAM" id="SSF53335">
    <property type="entry name" value="S-adenosyl-L-methionine-dependent methyltransferases"/>
    <property type="match status" value="1"/>
</dbReference>
<dbReference type="PANTHER" id="PTHR46098">
    <property type="entry name" value="TRNA (CYTOSINE(38)-C(5))-METHYLTRANSFERASE"/>
    <property type="match status" value="1"/>
</dbReference>
<evidence type="ECO:0000256" key="1">
    <source>
        <dbReference type="ARBA" id="ARBA00022603"/>
    </source>
</evidence>
<evidence type="ECO:0000256" key="7">
    <source>
        <dbReference type="RuleBase" id="RU000417"/>
    </source>
</evidence>
<reference evidence="8 9" key="1">
    <citation type="submission" date="2019-05" db="EMBL/GenBank/DDBJ databases">
        <title>The metagenome of a microbial culture collection derived from dairy environment covers the genomic content of the human microbiome.</title>
        <authorList>
            <person name="Roder T."/>
            <person name="Wuthrich D."/>
            <person name="Sattari Z."/>
            <person name="Von Ah U."/>
            <person name="Bar C."/>
            <person name="Ronchi F."/>
            <person name="Macpherson A.J."/>
            <person name="Ganal-Vonarburg S.C."/>
            <person name="Bruggmann R."/>
            <person name="Vergeres G."/>
        </authorList>
    </citation>
    <scope>NUCLEOTIDE SEQUENCE [LARGE SCALE GENOMIC DNA]</scope>
    <source>
        <strain evidence="8 9">FAM 24227</strain>
    </source>
</reference>
<comment type="caution">
    <text evidence="8">The sequence shown here is derived from an EMBL/GenBank/DDBJ whole genome shotgun (WGS) entry which is preliminary data.</text>
</comment>
<dbReference type="Gene3D" id="3.90.120.10">
    <property type="entry name" value="DNA Methylase, subunit A, domain 2"/>
    <property type="match status" value="1"/>
</dbReference>